<name>A0A1S9N649_CLOBE</name>
<accession>A0A1S9N649</accession>
<organism evidence="1 2">
    <name type="scientific">Clostridium beijerinckii</name>
    <name type="common">Clostridium MP</name>
    <dbReference type="NCBI Taxonomy" id="1520"/>
    <lineage>
        <taxon>Bacteria</taxon>
        <taxon>Bacillati</taxon>
        <taxon>Bacillota</taxon>
        <taxon>Clostridia</taxon>
        <taxon>Eubacteriales</taxon>
        <taxon>Clostridiaceae</taxon>
        <taxon>Clostridium</taxon>
    </lineage>
</organism>
<dbReference type="AlphaFoldDB" id="A0A1S9N649"/>
<keyword evidence="1" id="KW-0238">DNA-binding</keyword>
<gene>
    <name evidence="1" type="ORF">CBEIBR21_13580</name>
</gene>
<evidence type="ECO:0000313" key="1">
    <source>
        <dbReference type="EMBL" id="OOP72843.1"/>
    </source>
</evidence>
<sequence length="62" mass="6927">MKGYITVQDAAKKWNITIRRVQALCAEGRIKGATKHASVWAIPENAEKPSDARIISGKYKKE</sequence>
<dbReference type="RefSeq" id="WP_055668235.1">
    <property type="nucleotide sequence ID" value="NZ_MWMH01000004.1"/>
</dbReference>
<dbReference type="EMBL" id="MWMH01000004">
    <property type="protein sequence ID" value="OOP72843.1"/>
    <property type="molecule type" value="Genomic_DNA"/>
</dbReference>
<protein>
    <submittedName>
        <fullName evidence="1">DNA-binding protein</fullName>
    </submittedName>
</protein>
<reference evidence="1 2" key="1">
    <citation type="submission" date="2017-02" db="EMBL/GenBank/DDBJ databases">
        <title>Genome sequence of Clostridium beijerinckii Br21.</title>
        <authorList>
            <person name="Fonseca B.C."/>
            <person name="Guazzaroni M.E."/>
            <person name="Riano-Pachon D.M."/>
            <person name="Reginatto V."/>
        </authorList>
    </citation>
    <scope>NUCLEOTIDE SEQUENCE [LARGE SCALE GENOMIC DNA]</scope>
    <source>
        <strain evidence="1 2">Br21</strain>
    </source>
</reference>
<dbReference type="GO" id="GO:0003677">
    <property type="term" value="F:DNA binding"/>
    <property type="evidence" value="ECO:0007669"/>
    <property type="project" value="UniProtKB-KW"/>
</dbReference>
<comment type="caution">
    <text evidence="1">The sequence shown here is derived from an EMBL/GenBank/DDBJ whole genome shotgun (WGS) entry which is preliminary data.</text>
</comment>
<proteinExistence type="predicted"/>
<dbReference type="Proteomes" id="UP000190959">
    <property type="component" value="Unassembled WGS sequence"/>
</dbReference>
<evidence type="ECO:0000313" key="2">
    <source>
        <dbReference type="Proteomes" id="UP000190959"/>
    </source>
</evidence>